<name>A0A9P1IH81_9PELO</name>
<dbReference type="InterPro" id="IPR016024">
    <property type="entry name" value="ARM-type_fold"/>
</dbReference>
<comment type="similarity">
    <text evidence="1">Belongs to the Tango6 family.</text>
</comment>
<comment type="caution">
    <text evidence="4">The sequence shown here is derived from an EMBL/GenBank/DDBJ whole genome shotgun (WGS) entry which is preliminary data.</text>
</comment>
<accession>A0A9P1IH81</accession>
<organism evidence="4 5">
    <name type="scientific">Caenorhabditis angaria</name>
    <dbReference type="NCBI Taxonomy" id="860376"/>
    <lineage>
        <taxon>Eukaryota</taxon>
        <taxon>Metazoa</taxon>
        <taxon>Ecdysozoa</taxon>
        <taxon>Nematoda</taxon>
        <taxon>Chromadorea</taxon>
        <taxon>Rhabditida</taxon>
        <taxon>Rhabditina</taxon>
        <taxon>Rhabditomorpha</taxon>
        <taxon>Rhabditoidea</taxon>
        <taxon>Rhabditidae</taxon>
        <taxon>Peloderinae</taxon>
        <taxon>Caenorhabditis</taxon>
    </lineage>
</organism>
<evidence type="ECO:0000313" key="5">
    <source>
        <dbReference type="Proteomes" id="UP001152747"/>
    </source>
</evidence>
<feature type="domain" description="RNA polymerase II assembly factor Rtp1 C-terminal" evidence="2">
    <location>
        <begin position="910"/>
        <end position="929"/>
    </location>
</feature>
<dbReference type="InterPro" id="IPR039600">
    <property type="entry name" value="TANGO6/Rtp1"/>
</dbReference>
<evidence type="ECO:0000259" key="3">
    <source>
        <dbReference type="Pfam" id="PF10363"/>
    </source>
</evidence>
<dbReference type="Proteomes" id="UP001152747">
    <property type="component" value="Unassembled WGS sequence"/>
</dbReference>
<dbReference type="InterPro" id="IPR019414">
    <property type="entry name" value="Rtp1_C2"/>
</dbReference>
<protein>
    <recommendedName>
        <fullName evidence="6">RNA polymerase II assembly factor Rtp1 C-terminal domain-containing protein</fullName>
    </recommendedName>
</protein>
<evidence type="ECO:0000259" key="2">
    <source>
        <dbReference type="Pfam" id="PF10304"/>
    </source>
</evidence>
<evidence type="ECO:0000313" key="4">
    <source>
        <dbReference type="EMBL" id="CAI5445414.1"/>
    </source>
</evidence>
<reference evidence="4" key="1">
    <citation type="submission" date="2022-11" db="EMBL/GenBank/DDBJ databases">
        <authorList>
            <person name="Kikuchi T."/>
        </authorList>
    </citation>
    <scope>NUCLEOTIDE SEQUENCE</scope>
    <source>
        <strain evidence="4">PS1010</strain>
    </source>
</reference>
<dbReference type="EMBL" id="CANHGI010000003">
    <property type="protein sequence ID" value="CAI5445414.1"/>
    <property type="molecule type" value="Genomic_DNA"/>
</dbReference>
<evidence type="ECO:0008006" key="6">
    <source>
        <dbReference type="Google" id="ProtNLM"/>
    </source>
</evidence>
<dbReference type="InterPro" id="IPR019451">
    <property type="entry name" value="Rtp1_C1"/>
</dbReference>
<proteinExistence type="inferred from homology"/>
<sequence>MEIYIDAIKCSISKPDITWKDDPFENPYKILREKIGETSTEQDNTSDLRLNFAILLGKVYLKLAEQIEIQKSNIEDEYQVLSLNNITLICESFQFFVLTSILPFVEEGVGIGAQYRSKFVKSWKLFNGDIKEQKKYLENAANVIVNLFQANEPLRIQLTKKFIDDLMALRFQLQSIGISKFDENLSKIIEDSPKDLQISALLALCKNKRGAPVWLQNVCGQELSKILMKSDGLFNFLVYYDDVGGDNWTENIPLRRFVAQVLAMVPKIEKTSTLSYHTNIFKQFLAIFDKTASNQQSNKKVYQIFCEFVSILQQSSQQKYKNSANLVIFDYLLRDLEILAEQMHTTTSFDRKIENFDDIQNNLEIIENMIKIGGFEPNERILRLFTVFLTLERFEIAKDILKKVENPGDLLYSYIMRESRNLRILEKEKPKVIEIIDEEKGKEGEELWIDGIEEKEIGLARRLEFVCDSLDKLFEKRSLSADVLLEMLSNGVEEWMKNIDCSEEDSYRFVENSEQNNALYSHLLVGYCFERIAGYLSEDGFVLENSKSIFALLKIVESVILKSNKFMNFLIKKSNEMDIFKISEEDGSRFEVMIETAKMAIGLAGGIVVAATFHQNILENLENAFQSLKKFVEISSSLPTSLNNDKLQAICEDARKLLDLMNIRVDQHVSEPSTSGFSTQTFKNSDECEEMLQDLRNPQEELAIRGGVLIQISKIFRKRNLKFIKRFEELDVFEEVKTQIVHPDSYIFLSAINCLGEMAVYNRNYLDKLIDLYSDMENSSEEQIIRKGRICEALGKIFKELGQVSIFYLDRICRIFLESIKQNEEIIRASSCSALGDIIIASRGRGIEKWLDEVLHIIDSLVLIDKSALVRRCAVDLIRQLIRSCSSDILQILGSRLRDIHRKIISIWKYDRDDIVRLHAQLCIDELNAELKNLFEEENSRYCRTIKF</sequence>
<dbReference type="Pfam" id="PF10304">
    <property type="entry name" value="RTP1_C2"/>
    <property type="match status" value="1"/>
</dbReference>
<gene>
    <name evidence="4" type="ORF">CAMP_LOCUS8051</name>
</gene>
<dbReference type="SUPFAM" id="SSF48371">
    <property type="entry name" value="ARM repeat"/>
    <property type="match status" value="1"/>
</dbReference>
<feature type="domain" description="RNA polymerase II assembly factor Rtp1 C-terminal" evidence="3">
    <location>
        <begin position="689"/>
        <end position="803"/>
    </location>
</feature>
<dbReference type="Pfam" id="PF10363">
    <property type="entry name" value="RTP1_C1"/>
    <property type="match status" value="1"/>
</dbReference>
<dbReference type="PANTHER" id="PTHR20959">
    <property type="entry name" value="TRANSPORT AND GOLGI ORGANIZATION PROTEIN 6 FAMILY MEMBER"/>
    <property type="match status" value="1"/>
</dbReference>
<dbReference type="GO" id="GO:0009306">
    <property type="term" value="P:protein secretion"/>
    <property type="evidence" value="ECO:0007669"/>
    <property type="project" value="TreeGrafter"/>
</dbReference>
<dbReference type="OrthoDB" id="39591at2759"/>
<keyword evidence="5" id="KW-1185">Reference proteome</keyword>
<dbReference type="InterPro" id="IPR011989">
    <property type="entry name" value="ARM-like"/>
</dbReference>
<dbReference type="PANTHER" id="PTHR20959:SF1">
    <property type="entry name" value="TRANSPORT AND GOLGI ORGANIZATION PROTEIN 6 HOMOLOG"/>
    <property type="match status" value="1"/>
</dbReference>
<dbReference type="Gene3D" id="1.25.10.10">
    <property type="entry name" value="Leucine-rich Repeat Variant"/>
    <property type="match status" value="1"/>
</dbReference>
<dbReference type="AlphaFoldDB" id="A0A9P1IH81"/>
<evidence type="ECO:0000256" key="1">
    <source>
        <dbReference type="ARBA" id="ARBA00005724"/>
    </source>
</evidence>